<comment type="caution">
    <text evidence="1">The sequence shown here is derived from an EMBL/GenBank/DDBJ whole genome shotgun (WGS) entry which is preliminary data.</text>
</comment>
<evidence type="ECO:0000313" key="2">
    <source>
        <dbReference type="Proteomes" id="UP000253562"/>
    </source>
</evidence>
<proteinExistence type="predicted"/>
<evidence type="ECO:0008006" key="3">
    <source>
        <dbReference type="Google" id="ProtNLM"/>
    </source>
</evidence>
<evidence type="ECO:0000313" key="1">
    <source>
        <dbReference type="EMBL" id="RCS54415.1"/>
    </source>
</evidence>
<sequence length="120" mass="12843">MLVLVGLLFPLLGCGGPKEIIVKGKVTYDGQPVDNGQIIFIPKGEGKVSAGPITNGEFNFAAPPGEMEVKITATKELAKAAKDGLPNYVSYIPKKYNDETSLTATVEDKAENTINFDLEK</sequence>
<protein>
    <recommendedName>
        <fullName evidence="3">Carboxypeptidase regulatory-like domain-containing protein</fullName>
    </recommendedName>
</protein>
<organism evidence="1 2">
    <name type="scientific">Bremerella cremea</name>
    <dbReference type="NCBI Taxonomy" id="1031537"/>
    <lineage>
        <taxon>Bacteria</taxon>
        <taxon>Pseudomonadati</taxon>
        <taxon>Planctomycetota</taxon>
        <taxon>Planctomycetia</taxon>
        <taxon>Pirellulales</taxon>
        <taxon>Pirellulaceae</taxon>
        <taxon>Bremerella</taxon>
    </lineage>
</organism>
<dbReference type="EMBL" id="QPEX01000010">
    <property type="protein sequence ID" value="RCS54415.1"/>
    <property type="molecule type" value="Genomic_DNA"/>
</dbReference>
<name>A0A368KXL5_9BACT</name>
<dbReference type="Proteomes" id="UP000253562">
    <property type="component" value="Unassembled WGS sequence"/>
</dbReference>
<gene>
    <name evidence="1" type="ORF">DTL42_04520</name>
</gene>
<accession>A0A368KXL5</accession>
<dbReference type="AlphaFoldDB" id="A0A368KXL5"/>
<reference evidence="1 2" key="1">
    <citation type="submission" date="2018-07" db="EMBL/GenBank/DDBJ databases">
        <title>Comparative genomes isolates from brazilian mangrove.</title>
        <authorList>
            <person name="De Araujo J.E."/>
            <person name="Taketani R.G."/>
            <person name="Silva M.C.P."/>
            <person name="Lourenco M.V."/>
            <person name="Oliveira V.M."/>
            <person name="Andreote F.D."/>
        </authorList>
    </citation>
    <scope>NUCLEOTIDE SEQUENCE [LARGE SCALE GENOMIC DNA]</scope>
    <source>
        <strain evidence="1 2">HEX PRIS-MGV</strain>
    </source>
</reference>